<organism evidence="1 2">
    <name type="scientific">Scleroderma citrinum Foug A</name>
    <dbReference type="NCBI Taxonomy" id="1036808"/>
    <lineage>
        <taxon>Eukaryota</taxon>
        <taxon>Fungi</taxon>
        <taxon>Dikarya</taxon>
        <taxon>Basidiomycota</taxon>
        <taxon>Agaricomycotina</taxon>
        <taxon>Agaricomycetes</taxon>
        <taxon>Agaricomycetidae</taxon>
        <taxon>Boletales</taxon>
        <taxon>Sclerodermatineae</taxon>
        <taxon>Sclerodermataceae</taxon>
        <taxon>Scleroderma</taxon>
    </lineage>
</organism>
<keyword evidence="2" id="KW-1185">Reference proteome</keyword>
<evidence type="ECO:0000313" key="1">
    <source>
        <dbReference type="EMBL" id="KIM63478.1"/>
    </source>
</evidence>
<dbReference type="EMBL" id="KN822034">
    <property type="protein sequence ID" value="KIM63478.1"/>
    <property type="molecule type" value="Genomic_DNA"/>
</dbReference>
<dbReference type="AlphaFoldDB" id="A0A0C2ZPJ6"/>
<dbReference type="HOGENOM" id="CLU_2326463_0_0_1"/>
<evidence type="ECO:0000313" key="2">
    <source>
        <dbReference type="Proteomes" id="UP000053989"/>
    </source>
</evidence>
<dbReference type="OrthoDB" id="3244185at2759"/>
<feature type="non-terminal residue" evidence="1">
    <location>
        <position position="1"/>
    </location>
</feature>
<protein>
    <submittedName>
        <fullName evidence="1">Uncharacterized protein</fullName>
    </submittedName>
</protein>
<name>A0A0C2ZPJ6_9AGAM</name>
<feature type="non-terminal residue" evidence="1">
    <location>
        <position position="99"/>
    </location>
</feature>
<reference evidence="1 2" key="1">
    <citation type="submission" date="2014-04" db="EMBL/GenBank/DDBJ databases">
        <authorList>
            <consortium name="DOE Joint Genome Institute"/>
            <person name="Kuo A."/>
            <person name="Kohler A."/>
            <person name="Nagy L.G."/>
            <person name="Floudas D."/>
            <person name="Copeland A."/>
            <person name="Barry K.W."/>
            <person name="Cichocki N."/>
            <person name="Veneault-Fourrey C."/>
            <person name="LaButti K."/>
            <person name="Lindquist E.A."/>
            <person name="Lipzen A."/>
            <person name="Lundell T."/>
            <person name="Morin E."/>
            <person name="Murat C."/>
            <person name="Sun H."/>
            <person name="Tunlid A."/>
            <person name="Henrissat B."/>
            <person name="Grigoriev I.V."/>
            <person name="Hibbett D.S."/>
            <person name="Martin F."/>
            <person name="Nordberg H.P."/>
            <person name="Cantor M.N."/>
            <person name="Hua S.X."/>
        </authorList>
    </citation>
    <scope>NUCLEOTIDE SEQUENCE [LARGE SCALE GENOMIC DNA]</scope>
    <source>
        <strain evidence="1 2">Foug A</strain>
    </source>
</reference>
<dbReference type="STRING" id="1036808.A0A0C2ZPJ6"/>
<proteinExistence type="predicted"/>
<reference evidence="2" key="2">
    <citation type="submission" date="2015-01" db="EMBL/GenBank/DDBJ databases">
        <title>Evolutionary Origins and Diversification of the Mycorrhizal Mutualists.</title>
        <authorList>
            <consortium name="DOE Joint Genome Institute"/>
            <consortium name="Mycorrhizal Genomics Consortium"/>
            <person name="Kohler A."/>
            <person name="Kuo A."/>
            <person name="Nagy L.G."/>
            <person name="Floudas D."/>
            <person name="Copeland A."/>
            <person name="Barry K.W."/>
            <person name="Cichocki N."/>
            <person name="Veneault-Fourrey C."/>
            <person name="LaButti K."/>
            <person name="Lindquist E.A."/>
            <person name="Lipzen A."/>
            <person name="Lundell T."/>
            <person name="Morin E."/>
            <person name="Murat C."/>
            <person name="Riley R."/>
            <person name="Ohm R."/>
            <person name="Sun H."/>
            <person name="Tunlid A."/>
            <person name="Henrissat B."/>
            <person name="Grigoriev I.V."/>
            <person name="Hibbett D.S."/>
            <person name="Martin F."/>
        </authorList>
    </citation>
    <scope>NUCLEOTIDE SEQUENCE [LARGE SCALE GENOMIC DNA]</scope>
    <source>
        <strain evidence="2">Foug A</strain>
    </source>
</reference>
<accession>A0A0C2ZPJ6</accession>
<sequence length="99" mass="11523">LDFALIQTSEKNPSTDGTCLEDYYLKILLDQLKTPLAYIEWFMLFHSRNSNTSMFVVSRSTQMHCSFAEVIPIERFMCSCHLIPDFGNEMDCRWTADNV</sequence>
<dbReference type="Proteomes" id="UP000053989">
    <property type="component" value="Unassembled WGS sequence"/>
</dbReference>
<gene>
    <name evidence="1" type="ORF">SCLCIDRAFT_56779</name>
</gene>
<dbReference type="InParanoid" id="A0A0C2ZPJ6"/>